<dbReference type="RefSeq" id="WP_074057610.1">
    <property type="nucleotide sequence ID" value="NZ_JAJTZH010000010.1"/>
</dbReference>
<organism evidence="7 8">
    <name type="scientific">Xanthomonas hortorum pv. vitians</name>
    <dbReference type="NCBI Taxonomy" id="83224"/>
    <lineage>
        <taxon>Bacteria</taxon>
        <taxon>Pseudomonadati</taxon>
        <taxon>Pseudomonadota</taxon>
        <taxon>Gammaproteobacteria</taxon>
        <taxon>Lysobacterales</taxon>
        <taxon>Lysobacteraceae</taxon>
        <taxon>Xanthomonas</taxon>
    </lineage>
</organism>
<dbReference type="GO" id="GO:0006508">
    <property type="term" value="P:proteolysis"/>
    <property type="evidence" value="ECO:0007669"/>
    <property type="project" value="UniProtKB-KW"/>
</dbReference>
<evidence type="ECO:0000256" key="1">
    <source>
        <dbReference type="ARBA" id="ARBA00022670"/>
    </source>
</evidence>
<dbReference type="EMBL" id="JAWMQI010000052">
    <property type="protein sequence ID" value="MDV7249508.1"/>
    <property type="molecule type" value="Genomic_DNA"/>
</dbReference>
<comment type="caution">
    <text evidence="7">The sequence shown here is derived from an EMBL/GenBank/DDBJ whole genome shotgun (WGS) entry which is preliminary data.</text>
</comment>
<dbReference type="GO" id="GO:0046872">
    <property type="term" value="F:metal ion binding"/>
    <property type="evidence" value="ECO:0007669"/>
    <property type="project" value="UniProtKB-KW"/>
</dbReference>
<evidence type="ECO:0000256" key="5">
    <source>
        <dbReference type="ARBA" id="ARBA00023049"/>
    </source>
</evidence>
<evidence type="ECO:0000256" key="3">
    <source>
        <dbReference type="ARBA" id="ARBA00022801"/>
    </source>
</evidence>
<keyword evidence="1" id="KW-0645">Protease</keyword>
<protein>
    <submittedName>
        <fullName evidence="7">Mov34/MPN/PAD-1 family protein</fullName>
    </submittedName>
</protein>
<evidence type="ECO:0000256" key="4">
    <source>
        <dbReference type="ARBA" id="ARBA00022833"/>
    </source>
</evidence>
<reference evidence="7 8" key="1">
    <citation type="submission" date="2023-10" db="EMBL/GenBank/DDBJ databases">
        <title>A new tool for lettuce pathogen research.</title>
        <authorList>
            <person name="Horton K.N."/>
            <person name="Cseke L.J."/>
            <person name="Badiwe M."/>
            <person name="Tesfaye D."/>
            <person name="Klein A."/>
            <person name="Su J."/>
            <person name="Potnis N."/>
            <person name="Gassmann W."/>
        </authorList>
    </citation>
    <scope>NUCLEOTIDE SEQUENCE [LARGE SCALE GENOMIC DNA]</scope>
    <source>
        <strain evidence="7 8">JSKH1901</strain>
    </source>
</reference>
<accession>A0AAW8ZRI9</accession>
<sequence>MIIVATLPESSQRILIEEGVLGHMARHRQLSWYSREAGGQLFGSINASEVVVSAAAGPYRGDQRWRSSYRSNADAAQRAINQHAKKGLLYLGEWHTHPEEHPKASPADRDAMACLLRASQARLNNLLMVIQGRADGLGGLALYSFGSDGLVRWTLFVDDNLLTIAN</sequence>
<gene>
    <name evidence="7" type="ORF">R4K57_14005</name>
</gene>
<dbReference type="Proteomes" id="UP001187425">
    <property type="component" value="Unassembled WGS sequence"/>
</dbReference>
<dbReference type="GO" id="GO:0008237">
    <property type="term" value="F:metallopeptidase activity"/>
    <property type="evidence" value="ECO:0007669"/>
    <property type="project" value="UniProtKB-KW"/>
</dbReference>
<proteinExistence type="predicted"/>
<keyword evidence="3" id="KW-0378">Hydrolase</keyword>
<dbReference type="SUPFAM" id="SSF102712">
    <property type="entry name" value="JAB1/MPN domain"/>
    <property type="match status" value="1"/>
</dbReference>
<keyword evidence="4" id="KW-0862">Zinc</keyword>
<evidence type="ECO:0000256" key="2">
    <source>
        <dbReference type="ARBA" id="ARBA00022723"/>
    </source>
</evidence>
<evidence type="ECO:0000313" key="8">
    <source>
        <dbReference type="Proteomes" id="UP001187425"/>
    </source>
</evidence>
<evidence type="ECO:0000259" key="6">
    <source>
        <dbReference type="Pfam" id="PF14464"/>
    </source>
</evidence>
<keyword evidence="2" id="KW-0479">Metal-binding</keyword>
<dbReference type="AlphaFoldDB" id="A0AAW8ZRI9"/>
<name>A0AAW8ZRI9_9XANT</name>
<dbReference type="Gene3D" id="3.40.140.10">
    <property type="entry name" value="Cytidine Deaminase, domain 2"/>
    <property type="match status" value="1"/>
</dbReference>
<feature type="domain" description="JAB" evidence="6">
    <location>
        <begin position="20"/>
        <end position="129"/>
    </location>
</feature>
<keyword evidence="5" id="KW-0482">Metalloprotease</keyword>
<dbReference type="Pfam" id="PF14464">
    <property type="entry name" value="Prok-JAB"/>
    <property type="match status" value="1"/>
</dbReference>
<dbReference type="InterPro" id="IPR028090">
    <property type="entry name" value="JAB_dom_prok"/>
</dbReference>
<evidence type="ECO:0000313" key="7">
    <source>
        <dbReference type="EMBL" id="MDV7249508.1"/>
    </source>
</evidence>